<comment type="subunit">
    <text evidence="9">The complex comprises the extracytoplasmic solute receptor protein and the two transmembrane proteins.</text>
</comment>
<keyword evidence="4 9" id="KW-0997">Cell inner membrane</keyword>
<reference evidence="11 12" key="1">
    <citation type="submission" date="2020-08" db="EMBL/GenBank/DDBJ databases">
        <title>Genomic Encyclopedia of Type Strains, Phase IV (KMG-IV): sequencing the most valuable type-strain genomes for metagenomic binning, comparative biology and taxonomic classification.</title>
        <authorList>
            <person name="Goeker M."/>
        </authorList>
    </citation>
    <scope>NUCLEOTIDE SEQUENCE [LARGE SCALE GENOMIC DNA]</scope>
    <source>
        <strain evidence="11 12">DSM 19979</strain>
    </source>
</reference>
<evidence type="ECO:0000256" key="8">
    <source>
        <dbReference type="ARBA" id="ARBA00038436"/>
    </source>
</evidence>
<keyword evidence="5 9" id="KW-0812">Transmembrane</keyword>
<proteinExistence type="inferred from homology"/>
<dbReference type="PANTHER" id="PTHR35011:SF10">
    <property type="entry name" value="TRAP TRANSPORTER SMALL PERMEASE PROTEIN"/>
    <property type="match status" value="1"/>
</dbReference>
<comment type="function">
    <text evidence="9">Part of the tripartite ATP-independent periplasmic (TRAP) transport system.</text>
</comment>
<comment type="similarity">
    <text evidence="8 9">Belongs to the TRAP transporter small permease family.</text>
</comment>
<dbReference type="Pfam" id="PF04290">
    <property type="entry name" value="DctQ"/>
    <property type="match status" value="1"/>
</dbReference>
<dbReference type="EMBL" id="JACIDJ010000001">
    <property type="protein sequence ID" value="MBB3896595.1"/>
    <property type="molecule type" value="Genomic_DNA"/>
</dbReference>
<evidence type="ECO:0000256" key="5">
    <source>
        <dbReference type="ARBA" id="ARBA00022692"/>
    </source>
</evidence>
<feature type="domain" description="Tripartite ATP-independent periplasmic transporters DctQ component" evidence="10">
    <location>
        <begin position="23"/>
        <end position="154"/>
    </location>
</feature>
<evidence type="ECO:0000256" key="3">
    <source>
        <dbReference type="ARBA" id="ARBA00022475"/>
    </source>
</evidence>
<gene>
    <name evidence="11" type="ORF">GGQ83_000021</name>
</gene>
<evidence type="ECO:0000256" key="4">
    <source>
        <dbReference type="ARBA" id="ARBA00022519"/>
    </source>
</evidence>
<evidence type="ECO:0000256" key="7">
    <source>
        <dbReference type="ARBA" id="ARBA00023136"/>
    </source>
</evidence>
<feature type="transmembrane region" description="Helical" evidence="9">
    <location>
        <begin position="85"/>
        <end position="106"/>
    </location>
</feature>
<evidence type="ECO:0000259" key="10">
    <source>
        <dbReference type="Pfam" id="PF04290"/>
    </source>
</evidence>
<dbReference type="GO" id="GO:0015740">
    <property type="term" value="P:C4-dicarboxylate transport"/>
    <property type="evidence" value="ECO:0007669"/>
    <property type="project" value="TreeGrafter"/>
</dbReference>
<dbReference type="GO" id="GO:0005886">
    <property type="term" value="C:plasma membrane"/>
    <property type="evidence" value="ECO:0007669"/>
    <property type="project" value="UniProtKB-SubCell"/>
</dbReference>
<feature type="transmembrane region" description="Helical" evidence="9">
    <location>
        <begin position="7"/>
        <end position="26"/>
    </location>
</feature>
<evidence type="ECO:0000256" key="1">
    <source>
        <dbReference type="ARBA" id="ARBA00004429"/>
    </source>
</evidence>
<evidence type="ECO:0000256" key="6">
    <source>
        <dbReference type="ARBA" id="ARBA00022989"/>
    </source>
</evidence>
<keyword evidence="12" id="KW-1185">Reference proteome</keyword>
<evidence type="ECO:0000313" key="11">
    <source>
        <dbReference type="EMBL" id="MBB3896595.1"/>
    </source>
</evidence>
<dbReference type="Proteomes" id="UP000553193">
    <property type="component" value="Unassembled WGS sequence"/>
</dbReference>
<comment type="caution">
    <text evidence="11">The sequence shown here is derived from an EMBL/GenBank/DDBJ whole genome shotgun (WGS) entry which is preliminary data.</text>
</comment>
<feature type="transmembrane region" description="Helical" evidence="9">
    <location>
        <begin position="46"/>
        <end position="64"/>
    </location>
</feature>
<dbReference type="InterPro" id="IPR007387">
    <property type="entry name" value="TRAP_DctQ"/>
</dbReference>
<dbReference type="AlphaFoldDB" id="A0A840A8T3"/>
<dbReference type="PANTHER" id="PTHR35011">
    <property type="entry name" value="2,3-DIKETO-L-GULONATE TRAP TRANSPORTER SMALL PERMEASE PROTEIN YIAM"/>
    <property type="match status" value="1"/>
</dbReference>
<keyword evidence="6 9" id="KW-1133">Transmembrane helix</keyword>
<comment type="subcellular location">
    <subcellularLocation>
        <location evidence="1 9">Cell inner membrane</location>
        <topology evidence="1 9">Multi-pass membrane protein</topology>
    </subcellularLocation>
</comment>
<accession>A0A840A8T3</accession>
<evidence type="ECO:0000256" key="9">
    <source>
        <dbReference type="RuleBase" id="RU369079"/>
    </source>
</evidence>
<dbReference type="RefSeq" id="WP_184381570.1">
    <property type="nucleotide sequence ID" value="NZ_JACIDJ010000001.1"/>
</dbReference>
<organism evidence="11 12">
    <name type="scientific">Roseococcus suduntuyensis</name>
    <dbReference type="NCBI Taxonomy" id="455361"/>
    <lineage>
        <taxon>Bacteria</taxon>
        <taxon>Pseudomonadati</taxon>
        <taxon>Pseudomonadota</taxon>
        <taxon>Alphaproteobacteria</taxon>
        <taxon>Acetobacterales</taxon>
        <taxon>Roseomonadaceae</taxon>
        <taxon>Roseococcus</taxon>
    </lineage>
</organism>
<keyword evidence="2 9" id="KW-0813">Transport</keyword>
<sequence>MRRALDALYGLCGVLAALALLGIFLVMMAQMILRQFAIQFPGATDLTGYLCVMVGFLGLAWTFRKGELIRVGLLVENLPPPKRRVMEIFALTIAAVMVAYITWWSWHDAMFSLEIEEVAQGSVAYPLWMPKLAIPIGAGVLLVAILDEWVTVIRGQKPGYARAAEARAAAHDYTA</sequence>
<name>A0A840A8T3_9PROT</name>
<dbReference type="InterPro" id="IPR055348">
    <property type="entry name" value="DctQ"/>
</dbReference>
<evidence type="ECO:0000313" key="12">
    <source>
        <dbReference type="Proteomes" id="UP000553193"/>
    </source>
</evidence>
<keyword evidence="3" id="KW-1003">Cell membrane</keyword>
<evidence type="ECO:0000256" key="2">
    <source>
        <dbReference type="ARBA" id="ARBA00022448"/>
    </source>
</evidence>
<dbReference type="GO" id="GO:0022857">
    <property type="term" value="F:transmembrane transporter activity"/>
    <property type="evidence" value="ECO:0007669"/>
    <property type="project" value="UniProtKB-UniRule"/>
</dbReference>
<protein>
    <recommendedName>
        <fullName evidence="9">TRAP transporter small permease protein</fullName>
    </recommendedName>
</protein>
<keyword evidence="7 9" id="KW-0472">Membrane</keyword>
<feature type="transmembrane region" description="Helical" evidence="9">
    <location>
        <begin position="132"/>
        <end position="152"/>
    </location>
</feature>